<dbReference type="Proteomes" id="UP001479436">
    <property type="component" value="Unassembled WGS sequence"/>
</dbReference>
<keyword evidence="1" id="KW-0732">Signal</keyword>
<proteinExistence type="predicted"/>
<reference evidence="2 3" key="1">
    <citation type="submission" date="2023-04" db="EMBL/GenBank/DDBJ databases">
        <title>Genome of Basidiobolus ranarum AG-B5.</title>
        <authorList>
            <person name="Stajich J.E."/>
            <person name="Carter-House D."/>
            <person name="Gryganskyi A."/>
        </authorList>
    </citation>
    <scope>NUCLEOTIDE SEQUENCE [LARGE SCALE GENOMIC DNA]</scope>
    <source>
        <strain evidence="2 3">AG-B5</strain>
    </source>
</reference>
<sequence>MFSLSKYLTVITLILAPLVVRGLDIPNVPDCNICFSVLPEGCREIMGNAKTSTANGLRAMTECMCTDEYFTAFKSCSGCSAKAMGHFTKSATEEDFKQTQEACKMLLEHLKKQKQ</sequence>
<keyword evidence="3" id="KW-1185">Reference proteome</keyword>
<evidence type="ECO:0000313" key="3">
    <source>
        <dbReference type="Proteomes" id="UP001479436"/>
    </source>
</evidence>
<protein>
    <submittedName>
        <fullName evidence="2">Uncharacterized protein</fullName>
    </submittedName>
</protein>
<dbReference type="EMBL" id="JASJQH010000203">
    <property type="protein sequence ID" value="KAK9765985.1"/>
    <property type="molecule type" value="Genomic_DNA"/>
</dbReference>
<accession>A0ABR2WWZ8</accession>
<evidence type="ECO:0000313" key="2">
    <source>
        <dbReference type="EMBL" id="KAK9765985.1"/>
    </source>
</evidence>
<evidence type="ECO:0000256" key="1">
    <source>
        <dbReference type="SAM" id="SignalP"/>
    </source>
</evidence>
<organism evidence="2 3">
    <name type="scientific">Basidiobolus ranarum</name>
    <dbReference type="NCBI Taxonomy" id="34480"/>
    <lineage>
        <taxon>Eukaryota</taxon>
        <taxon>Fungi</taxon>
        <taxon>Fungi incertae sedis</taxon>
        <taxon>Zoopagomycota</taxon>
        <taxon>Entomophthoromycotina</taxon>
        <taxon>Basidiobolomycetes</taxon>
        <taxon>Basidiobolales</taxon>
        <taxon>Basidiobolaceae</taxon>
        <taxon>Basidiobolus</taxon>
    </lineage>
</organism>
<name>A0ABR2WWZ8_9FUNG</name>
<feature type="signal peptide" evidence="1">
    <location>
        <begin position="1"/>
        <end position="22"/>
    </location>
</feature>
<feature type="chain" id="PRO_5045087621" evidence="1">
    <location>
        <begin position="23"/>
        <end position="115"/>
    </location>
</feature>
<gene>
    <name evidence="2" type="ORF">K7432_005275</name>
</gene>
<comment type="caution">
    <text evidence="2">The sequence shown here is derived from an EMBL/GenBank/DDBJ whole genome shotgun (WGS) entry which is preliminary data.</text>
</comment>